<proteinExistence type="predicted"/>
<comment type="caution">
    <text evidence="1">The sequence shown here is derived from an EMBL/GenBank/DDBJ whole genome shotgun (WGS) entry which is preliminary data.</text>
</comment>
<protein>
    <submittedName>
        <fullName evidence="1">Uncharacterized protein</fullName>
    </submittedName>
</protein>
<name>A0A8H6M9J9_9AGAR</name>
<dbReference type="Proteomes" id="UP000521943">
    <property type="component" value="Unassembled WGS sequence"/>
</dbReference>
<evidence type="ECO:0000313" key="1">
    <source>
        <dbReference type="EMBL" id="KAF6756137.1"/>
    </source>
</evidence>
<reference evidence="1 2" key="1">
    <citation type="submission" date="2020-07" db="EMBL/GenBank/DDBJ databases">
        <title>Comparative genomics of pyrophilous fungi reveals a link between fire events and developmental genes.</title>
        <authorList>
            <consortium name="DOE Joint Genome Institute"/>
            <person name="Steindorff A.S."/>
            <person name="Carver A."/>
            <person name="Calhoun S."/>
            <person name="Stillman K."/>
            <person name="Liu H."/>
            <person name="Lipzen A."/>
            <person name="Pangilinan J."/>
            <person name="Labutti K."/>
            <person name="Bruns T.D."/>
            <person name="Grigoriev I.V."/>
        </authorList>
    </citation>
    <scope>NUCLEOTIDE SEQUENCE [LARGE SCALE GENOMIC DNA]</scope>
    <source>
        <strain evidence="1 2">CBS 144469</strain>
    </source>
</reference>
<gene>
    <name evidence="1" type="ORF">DFP72DRAFT_894675</name>
</gene>
<accession>A0A8H6M9J9</accession>
<dbReference type="AlphaFoldDB" id="A0A8H6M9J9"/>
<organism evidence="1 2">
    <name type="scientific">Ephemerocybe angulata</name>
    <dbReference type="NCBI Taxonomy" id="980116"/>
    <lineage>
        <taxon>Eukaryota</taxon>
        <taxon>Fungi</taxon>
        <taxon>Dikarya</taxon>
        <taxon>Basidiomycota</taxon>
        <taxon>Agaricomycotina</taxon>
        <taxon>Agaricomycetes</taxon>
        <taxon>Agaricomycetidae</taxon>
        <taxon>Agaricales</taxon>
        <taxon>Agaricineae</taxon>
        <taxon>Psathyrellaceae</taxon>
        <taxon>Ephemerocybe</taxon>
    </lineage>
</organism>
<dbReference type="EMBL" id="JACGCI010000027">
    <property type="protein sequence ID" value="KAF6756137.1"/>
    <property type="molecule type" value="Genomic_DNA"/>
</dbReference>
<evidence type="ECO:0000313" key="2">
    <source>
        <dbReference type="Proteomes" id="UP000521943"/>
    </source>
</evidence>
<keyword evidence="2" id="KW-1185">Reference proteome</keyword>
<sequence length="145" mass="16291">MSFISFCLGIALFLRVLLRFDVILHAVRARCSSVEAFAKGFWTGFEPGAFFSALLLCGGSFSKTFGRSSRPVVFSFFLCVITARRFDVAGLPYPCVEAVAHFTNAHVLRYRCRELVEISRKRGRRYRRRRGIDEASGCCKGFLGG</sequence>